<keyword evidence="3 7" id="KW-0812">Transmembrane</keyword>
<dbReference type="InterPro" id="IPR033118">
    <property type="entry name" value="EXPERA"/>
</dbReference>
<accession>A0A8H7SDE3</accession>
<evidence type="ECO:0000256" key="2">
    <source>
        <dbReference type="ARBA" id="ARBA00009096"/>
    </source>
</evidence>
<dbReference type="EMBL" id="JAEPRB010000007">
    <property type="protein sequence ID" value="KAG2227485.1"/>
    <property type="molecule type" value="Genomic_DNA"/>
</dbReference>
<feature type="domain" description="EXPERA" evidence="8">
    <location>
        <begin position="16"/>
        <end position="156"/>
    </location>
</feature>
<dbReference type="InterPro" id="IPR016964">
    <property type="entry name" value="Sigma2_recept"/>
</dbReference>
<keyword evidence="5 7" id="KW-1133">Transmembrane helix</keyword>
<sequence length="176" mass="20195">MTANQASPQSLFKRPVDLIFFLYFLTHIPITLSIDLQALAPPEQVPKVLRETLAWYVATYKDPFMGATEPIAWFKGLTLCEMVFQLPFFFVACYGLYKNSLYVRVPLIVYASHVATTMVPIVAELFYNTEFGLNQNEIWTLFGFYVPYLILPLMILVDSYIRVTNAISPAHHIKTE</sequence>
<comment type="subcellular location">
    <subcellularLocation>
        <location evidence="1">Endoplasmic reticulum membrane</location>
        <topology evidence="1">Multi-pass membrane protein</topology>
    </subcellularLocation>
</comment>
<evidence type="ECO:0000256" key="1">
    <source>
        <dbReference type="ARBA" id="ARBA00004477"/>
    </source>
</evidence>
<name>A0A8H7SDE3_9FUNG</name>
<dbReference type="PROSITE" id="PS51751">
    <property type="entry name" value="EXPERA"/>
    <property type="match status" value="1"/>
</dbReference>
<evidence type="ECO:0000256" key="5">
    <source>
        <dbReference type="ARBA" id="ARBA00022989"/>
    </source>
</evidence>
<keyword evidence="6 7" id="KW-0472">Membrane</keyword>
<protein>
    <recommendedName>
        <fullName evidence="7">Efficient mitochondria targeting-associated protein 19</fullName>
    </recommendedName>
</protein>
<comment type="caution">
    <text evidence="9">The sequence shown here is derived from an EMBL/GenBank/DDBJ whole genome shotgun (WGS) entry which is preliminary data.</text>
</comment>
<dbReference type="PANTHER" id="PTHR31204:SF1">
    <property type="entry name" value="SIGMA INTRACELLULAR RECEPTOR 2"/>
    <property type="match status" value="1"/>
</dbReference>
<comment type="similarity">
    <text evidence="2">Belongs to the TMEM97/sigma-2 receptor family.</text>
</comment>
<dbReference type="Pfam" id="PF05241">
    <property type="entry name" value="EBP"/>
    <property type="match status" value="1"/>
</dbReference>
<keyword evidence="4 7" id="KW-0256">Endoplasmic reticulum</keyword>
<dbReference type="InterPro" id="IPR051987">
    <property type="entry name" value="Sigma-2_receptor-like"/>
</dbReference>
<dbReference type="Proteomes" id="UP000646827">
    <property type="component" value="Unassembled WGS sequence"/>
</dbReference>
<evidence type="ECO:0000256" key="6">
    <source>
        <dbReference type="ARBA" id="ARBA00023136"/>
    </source>
</evidence>
<evidence type="ECO:0000313" key="9">
    <source>
        <dbReference type="EMBL" id="KAG2227485.1"/>
    </source>
</evidence>
<dbReference type="PIRSF" id="PIRSF031032">
    <property type="entry name" value="TMP_97_prd"/>
    <property type="match status" value="1"/>
</dbReference>
<dbReference type="OrthoDB" id="433124at2759"/>
<dbReference type="PANTHER" id="PTHR31204">
    <property type="entry name" value="SIGMA INTRACELLULAR RECEPTOR 2"/>
    <property type="match status" value="1"/>
</dbReference>
<feature type="transmembrane region" description="Helical" evidence="7">
    <location>
        <begin position="71"/>
        <end position="95"/>
    </location>
</feature>
<feature type="transmembrane region" description="Helical" evidence="7">
    <location>
        <begin position="20"/>
        <end position="40"/>
    </location>
</feature>
<dbReference type="GO" id="GO:0005789">
    <property type="term" value="C:endoplasmic reticulum membrane"/>
    <property type="evidence" value="ECO:0007669"/>
    <property type="project" value="UniProtKB-SubCell"/>
</dbReference>
<dbReference type="AlphaFoldDB" id="A0A8H7SDE3"/>
<gene>
    <name evidence="9" type="ORF">INT45_007511</name>
</gene>
<proteinExistence type="inferred from homology"/>
<feature type="transmembrane region" description="Helical" evidence="7">
    <location>
        <begin position="107"/>
        <end position="126"/>
    </location>
</feature>
<organism evidence="9 10">
    <name type="scientific">Circinella minor</name>
    <dbReference type="NCBI Taxonomy" id="1195481"/>
    <lineage>
        <taxon>Eukaryota</taxon>
        <taxon>Fungi</taxon>
        <taxon>Fungi incertae sedis</taxon>
        <taxon>Mucoromycota</taxon>
        <taxon>Mucoromycotina</taxon>
        <taxon>Mucoromycetes</taxon>
        <taxon>Mucorales</taxon>
        <taxon>Lichtheimiaceae</taxon>
        <taxon>Circinella</taxon>
    </lineage>
</organism>
<evidence type="ECO:0000256" key="7">
    <source>
        <dbReference type="PIRNR" id="PIRNR031032"/>
    </source>
</evidence>
<feature type="transmembrane region" description="Helical" evidence="7">
    <location>
        <begin position="138"/>
        <end position="157"/>
    </location>
</feature>
<evidence type="ECO:0000313" key="10">
    <source>
        <dbReference type="Proteomes" id="UP000646827"/>
    </source>
</evidence>
<reference evidence="9 10" key="1">
    <citation type="submission" date="2020-12" db="EMBL/GenBank/DDBJ databases">
        <title>Metabolic potential, ecology and presence of endohyphal bacteria is reflected in genomic diversity of Mucoromycotina.</title>
        <authorList>
            <person name="Muszewska A."/>
            <person name="Okrasinska A."/>
            <person name="Steczkiewicz K."/>
            <person name="Drgas O."/>
            <person name="Orlowska M."/>
            <person name="Perlinska-Lenart U."/>
            <person name="Aleksandrzak-Piekarczyk T."/>
            <person name="Szatraj K."/>
            <person name="Zielenkiewicz U."/>
            <person name="Pilsyk S."/>
            <person name="Malc E."/>
            <person name="Mieczkowski P."/>
            <person name="Kruszewska J.S."/>
            <person name="Biernat P."/>
            <person name="Pawlowska J."/>
        </authorList>
    </citation>
    <scope>NUCLEOTIDE SEQUENCE [LARGE SCALE GENOMIC DNA]</scope>
    <source>
        <strain evidence="9 10">CBS 142.35</strain>
    </source>
</reference>
<evidence type="ECO:0000259" key="8">
    <source>
        <dbReference type="PROSITE" id="PS51751"/>
    </source>
</evidence>
<keyword evidence="10" id="KW-1185">Reference proteome</keyword>
<evidence type="ECO:0000256" key="3">
    <source>
        <dbReference type="ARBA" id="ARBA00022692"/>
    </source>
</evidence>
<evidence type="ECO:0000256" key="4">
    <source>
        <dbReference type="ARBA" id="ARBA00022824"/>
    </source>
</evidence>